<keyword evidence="2" id="KW-1185">Reference proteome</keyword>
<evidence type="ECO:0000313" key="1">
    <source>
        <dbReference type="EMBL" id="GFU09900.1"/>
    </source>
</evidence>
<dbReference type="AlphaFoldDB" id="A0A8X6Q7L5"/>
<organism evidence="1 2">
    <name type="scientific">Nephila pilipes</name>
    <name type="common">Giant wood spider</name>
    <name type="synonym">Nephila maculata</name>
    <dbReference type="NCBI Taxonomy" id="299642"/>
    <lineage>
        <taxon>Eukaryota</taxon>
        <taxon>Metazoa</taxon>
        <taxon>Ecdysozoa</taxon>
        <taxon>Arthropoda</taxon>
        <taxon>Chelicerata</taxon>
        <taxon>Arachnida</taxon>
        <taxon>Araneae</taxon>
        <taxon>Araneomorphae</taxon>
        <taxon>Entelegynae</taxon>
        <taxon>Araneoidea</taxon>
        <taxon>Nephilidae</taxon>
        <taxon>Nephila</taxon>
    </lineage>
</organism>
<reference evidence="1" key="1">
    <citation type="submission" date="2020-08" db="EMBL/GenBank/DDBJ databases">
        <title>Multicomponent nature underlies the extraordinary mechanical properties of spider dragline silk.</title>
        <authorList>
            <person name="Kono N."/>
            <person name="Nakamura H."/>
            <person name="Mori M."/>
            <person name="Yoshida Y."/>
            <person name="Ohtoshi R."/>
            <person name="Malay A.D."/>
            <person name="Moran D.A.P."/>
            <person name="Tomita M."/>
            <person name="Numata K."/>
            <person name="Arakawa K."/>
        </authorList>
    </citation>
    <scope>NUCLEOTIDE SEQUENCE</scope>
</reference>
<evidence type="ECO:0000313" key="2">
    <source>
        <dbReference type="Proteomes" id="UP000887013"/>
    </source>
</evidence>
<comment type="caution">
    <text evidence="1">The sequence shown here is derived from an EMBL/GenBank/DDBJ whole genome shotgun (WGS) entry which is preliminary data.</text>
</comment>
<dbReference type="EMBL" id="BMAW01124864">
    <property type="protein sequence ID" value="GFU09900.1"/>
    <property type="molecule type" value="Genomic_DNA"/>
</dbReference>
<proteinExistence type="predicted"/>
<accession>A0A8X6Q7L5</accession>
<name>A0A8X6Q7L5_NEPPI</name>
<protein>
    <submittedName>
        <fullName evidence="1">Uncharacterized protein</fullName>
    </submittedName>
</protein>
<gene>
    <name evidence="1" type="ORF">NPIL_248421</name>
</gene>
<sequence>MFTGALDSHTCYASTPHILQHLCTQTKNQPKYLPKKIRIPFPNTTSTEIILIVYTPREWVLSTKTEPILTYPLQALFHRERKKKKTLENVSLLSEENGVVCVSSVSSKLPRFFPRDKALWMEYSDVNSVVITHQCHYCE</sequence>
<dbReference type="Proteomes" id="UP000887013">
    <property type="component" value="Unassembled WGS sequence"/>
</dbReference>